<evidence type="ECO:0000313" key="1">
    <source>
        <dbReference type="EMBL" id="JAH30421.1"/>
    </source>
</evidence>
<organism evidence="1">
    <name type="scientific">Anguilla anguilla</name>
    <name type="common">European freshwater eel</name>
    <name type="synonym">Muraena anguilla</name>
    <dbReference type="NCBI Taxonomy" id="7936"/>
    <lineage>
        <taxon>Eukaryota</taxon>
        <taxon>Metazoa</taxon>
        <taxon>Chordata</taxon>
        <taxon>Craniata</taxon>
        <taxon>Vertebrata</taxon>
        <taxon>Euteleostomi</taxon>
        <taxon>Actinopterygii</taxon>
        <taxon>Neopterygii</taxon>
        <taxon>Teleostei</taxon>
        <taxon>Anguilliformes</taxon>
        <taxon>Anguillidae</taxon>
        <taxon>Anguilla</taxon>
    </lineage>
</organism>
<reference evidence="1" key="1">
    <citation type="submission" date="2014-11" db="EMBL/GenBank/DDBJ databases">
        <authorList>
            <person name="Amaro Gonzalez C."/>
        </authorList>
    </citation>
    <scope>NUCLEOTIDE SEQUENCE</scope>
</reference>
<reference evidence="1" key="2">
    <citation type="journal article" date="2015" name="Fish Shellfish Immunol.">
        <title>Early steps in the European eel (Anguilla anguilla)-Vibrio vulnificus interaction in the gills: Role of the RtxA13 toxin.</title>
        <authorList>
            <person name="Callol A."/>
            <person name="Pajuelo D."/>
            <person name="Ebbesson L."/>
            <person name="Teles M."/>
            <person name="MacKenzie S."/>
            <person name="Amaro C."/>
        </authorList>
    </citation>
    <scope>NUCLEOTIDE SEQUENCE</scope>
</reference>
<sequence>MHGWMARRKLMFFKRGIAAHLQTAKSKCAIPTLKPHLNQARTRSIMVWGCFAAL</sequence>
<accession>A0A0E9RMQ4</accession>
<name>A0A0E9RMQ4_ANGAN</name>
<dbReference type="EMBL" id="GBXM01078156">
    <property type="protein sequence ID" value="JAH30421.1"/>
    <property type="molecule type" value="Transcribed_RNA"/>
</dbReference>
<protein>
    <submittedName>
        <fullName evidence="1">Uncharacterized protein</fullName>
    </submittedName>
</protein>
<proteinExistence type="predicted"/>
<dbReference type="AlphaFoldDB" id="A0A0E9RMQ4"/>